<keyword evidence="1" id="KW-0677">Repeat</keyword>
<reference evidence="2" key="2">
    <citation type="submission" date="2021-09" db="EMBL/GenBank/DDBJ databases">
        <authorList>
            <person name="Jia N."/>
            <person name="Wang J."/>
            <person name="Shi W."/>
            <person name="Du L."/>
            <person name="Sun Y."/>
            <person name="Zhan W."/>
            <person name="Jiang J."/>
            <person name="Wang Q."/>
            <person name="Zhang B."/>
            <person name="Ji P."/>
            <person name="Sakyi L.B."/>
            <person name="Cui X."/>
            <person name="Yuan T."/>
            <person name="Jiang B."/>
            <person name="Yang W."/>
            <person name="Lam T.T.-Y."/>
            <person name="Chang Q."/>
            <person name="Ding S."/>
            <person name="Wang X."/>
            <person name="Zhu J."/>
            <person name="Ruan X."/>
            <person name="Zhao L."/>
            <person name="Wei J."/>
            <person name="Que T."/>
            <person name="Du C."/>
            <person name="Cheng J."/>
            <person name="Dai P."/>
            <person name="Han X."/>
            <person name="Huang E."/>
            <person name="Gao Y."/>
            <person name="Liu J."/>
            <person name="Shao H."/>
            <person name="Ye R."/>
            <person name="Li L."/>
            <person name="Wei W."/>
            <person name="Wang X."/>
            <person name="Wang C."/>
            <person name="Huo Q."/>
            <person name="Li W."/>
            <person name="Guo W."/>
            <person name="Chen H."/>
            <person name="Chen S."/>
            <person name="Zhou L."/>
            <person name="Zhou L."/>
            <person name="Ni X."/>
            <person name="Tian J."/>
            <person name="Zhou Y."/>
            <person name="Sheng Y."/>
            <person name="Liu T."/>
            <person name="Pan Y."/>
            <person name="Xia L."/>
            <person name="Li J."/>
            <person name="Zhao F."/>
            <person name="Cao W."/>
        </authorList>
    </citation>
    <scope>NUCLEOTIDE SEQUENCE</scope>
    <source>
        <strain evidence="2">Rsan-2018</strain>
        <tissue evidence="2">Larvae</tissue>
    </source>
</reference>
<dbReference type="PANTHER" id="PTHR24111:SF0">
    <property type="entry name" value="LEUCINE-RICH REPEAT-CONTAINING PROTEIN"/>
    <property type="match status" value="1"/>
</dbReference>
<organism evidence="2 3">
    <name type="scientific">Rhipicephalus sanguineus</name>
    <name type="common">Brown dog tick</name>
    <name type="synonym">Ixodes sanguineus</name>
    <dbReference type="NCBI Taxonomy" id="34632"/>
    <lineage>
        <taxon>Eukaryota</taxon>
        <taxon>Metazoa</taxon>
        <taxon>Ecdysozoa</taxon>
        <taxon>Arthropoda</taxon>
        <taxon>Chelicerata</taxon>
        <taxon>Arachnida</taxon>
        <taxon>Acari</taxon>
        <taxon>Parasitiformes</taxon>
        <taxon>Ixodida</taxon>
        <taxon>Ixodoidea</taxon>
        <taxon>Ixodidae</taxon>
        <taxon>Rhipicephalinae</taxon>
        <taxon>Rhipicephalus</taxon>
        <taxon>Rhipicephalus</taxon>
    </lineage>
</organism>
<accession>A0A9D4PHR5</accession>
<dbReference type="AlphaFoldDB" id="A0A9D4PHR5"/>
<evidence type="ECO:0000313" key="3">
    <source>
        <dbReference type="Proteomes" id="UP000821837"/>
    </source>
</evidence>
<dbReference type="PANTHER" id="PTHR24111">
    <property type="entry name" value="LEUCINE-RICH REPEAT-CONTAINING PROTEIN 34"/>
    <property type="match status" value="1"/>
</dbReference>
<evidence type="ECO:0000256" key="1">
    <source>
        <dbReference type="ARBA" id="ARBA00022737"/>
    </source>
</evidence>
<sequence length="691" mass="78083">MSLPKNCFNGSSINYPSPCTSSEGRLCEIFRDLPLWNEYFWRLGIELRKVSPGELSLVAANPTFVCWDSPERFREAATFLHILLTQHRCVTCVDVLVDKFWDHRQLICDALRESLNLRKLLLYGTFTDITPSRSIASALLHLNSLRELECKYIVFGHDFIEGLSEFLANTRSLTTLTMPDFSYEDEEDAVVFIQGLKRNKTLTTLSLNTSVLSPSKKRLTSLVLSRCAVSFADHLSENQTLRTLKVSISWACCFLAVHAMICALFGNKTLTKLSLVMFSLDDENIQHITRLLNQNRSLTSLNLNACLRRDEISRMDSFLVALTENETLEEVTLDSSLFKQHECRSFFKGLASNSSLKKVNVERLELEDMVDMFRVMQETGVEERFFVGTHHVLQDTIAALTECTFLSSVSLDSRSFRGLDPFFTALSLLPSCSHVTSLCLSLHENNGRVSSLIAQYITGTATLRKLDLFFFFIRSGDALDEATRELVHALSANKSIRWLRVSGFCFDATETQMMVDTLQSSRALCNVYLFQRNDESSNSSLIRKLSPTISSNYTLLSLSLDETCMLGNDWFTIDNVVCRNNSLVTRAADFVMGTRNKDYAAATELVRFNPGLVAKVQELATVDEHGAASRIKSSLESFSELDDFMRLAGVVKCSVSCHRRDGGQKQLVDLNRDCWLHLRQYIKVGDILDEL</sequence>
<gene>
    <name evidence="2" type="ORF">HPB52_004007</name>
</gene>
<keyword evidence="3" id="KW-1185">Reference proteome</keyword>
<name>A0A9D4PHR5_RHISA</name>
<dbReference type="SUPFAM" id="SSF52047">
    <property type="entry name" value="RNI-like"/>
    <property type="match status" value="2"/>
</dbReference>
<evidence type="ECO:0000313" key="2">
    <source>
        <dbReference type="EMBL" id="KAH7943024.1"/>
    </source>
</evidence>
<dbReference type="InterPro" id="IPR052201">
    <property type="entry name" value="LRR-containing_regulator"/>
</dbReference>
<proteinExistence type="predicted"/>
<protein>
    <recommendedName>
        <fullName evidence="4">Nlr family card domain protein</fullName>
    </recommendedName>
</protein>
<dbReference type="Proteomes" id="UP000821837">
    <property type="component" value="Unassembled WGS sequence"/>
</dbReference>
<reference evidence="2" key="1">
    <citation type="journal article" date="2020" name="Cell">
        <title>Large-Scale Comparative Analyses of Tick Genomes Elucidate Their Genetic Diversity and Vector Capacities.</title>
        <authorList>
            <consortium name="Tick Genome and Microbiome Consortium (TIGMIC)"/>
            <person name="Jia N."/>
            <person name="Wang J."/>
            <person name="Shi W."/>
            <person name="Du L."/>
            <person name="Sun Y."/>
            <person name="Zhan W."/>
            <person name="Jiang J.F."/>
            <person name="Wang Q."/>
            <person name="Zhang B."/>
            <person name="Ji P."/>
            <person name="Bell-Sakyi L."/>
            <person name="Cui X.M."/>
            <person name="Yuan T.T."/>
            <person name="Jiang B.G."/>
            <person name="Yang W.F."/>
            <person name="Lam T.T."/>
            <person name="Chang Q.C."/>
            <person name="Ding S.J."/>
            <person name="Wang X.J."/>
            <person name="Zhu J.G."/>
            <person name="Ruan X.D."/>
            <person name="Zhao L."/>
            <person name="Wei J.T."/>
            <person name="Ye R.Z."/>
            <person name="Que T.C."/>
            <person name="Du C.H."/>
            <person name="Zhou Y.H."/>
            <person name="Cheng J.X."/>
            <person name="Dai P.F."/>
            <person name="Guo W.B."/>
            <person name="Han X.H."/>
            <person name="Huang E.J."/>
            <person name="Li L.F."/>
            <person name="Wei W."/>
            <person name="Gao Y.C."/>
            <person name="Liu J.Z."/>
            <person name="Shao H.Z."/>
            <person name="Wang X."/>
            <person name="Wang C.C."/>
            <person name="Yang T.C."/>
            <person name="Huo Q.B."/>
            <person name="Li W."/>
            <person name="Chen H.Y."/>
            <person name="Chen S.E."/>
            <person name="Zhou L.G."/>
            <person name="Ni X.B."/>
            <person name="Tian J.H."/>
            <person name="Sheng Y."/>
            <person name="Liu T."/>
            <person name="Pan Y.S."/>
            <person name="Xia L.Y."/>
            <person name="Li J."/>
            <person name="Zhao F."/>
            <person name="Cao W.C."/>
        </authorList>
    </citation>
    <scope>NUCLEOTIDE SEQUENCE</scope>
    <source>
        <strain evidence="2">Rsan-2018</strain>
    </source>
</reference>
<evidence type="ECO:0008006" key="4">
    <source>
        <dbReference type="Google" id="ProtNLM"/>
    </source>
</evidence>
<dbReference type="Gene3D" id="3.80.10.10">
    <property type="entry name" value="Ribonuclease Inhibitor"/>
    <property type="match status" value="3"/>
</dbReference>
<dbReference type="EMBL" id="JABSTV010001253">
    <property type="protein sequence ID" value="KAH7943024.1"/>
    <property type="molecule type" value="Genomic_DNA"/>
</dbReference>
<dbReference type="VEuPathDB" id="VectorBase:RSAN_029480"/>
<comment type="caution">
    <text evidence="2">The sequence shown here is derived from an EMBL/GenBank/DDBJ whole genome shotgun (WGS) entry which is preliminary data.</text>
</comment>
<dbReference type="InterPro" id="IPR032675">
    <property type="entry name" value="LRR_dom_sf"/>
</dbReference>